<evidence type="ECO:0000313" key="3">
    <source>
        <dbReference type="EMBL" id="GEP68530.1"/>
    </source>
</evidence>
<proteinExistence type="predicted"/>
<dbReference type="OrthoDB" id="9769367at2"/>
<dbReference type="AlphaFoldDB" id="A0A512PBE4"/>
<protein>
    <submittedName>
        <fullName evidence="3">Putative saccharopine dehydrogenase</fullName>
    </submittedName>
</protein>
<evidence type="ECO:0000259" key="1">
    <source>
        <dbReference type="Pfam" id="PF03435"/>
    </source>
</evidence>
<dbReference type="Pfam" id="PF03435">
    <property type="entry name" value="Sacchrp_dh_NADP"/>
    <property type="match status" value="1"/>
</dbReference>
<gene>
    <name evidence="3" type="ORF">CSO01_12450</name>
</gene>
<feature type="domain" description="Saccharopine dehydrogenase-like C-terminal" evidence="2">
    <location>
        <begin position="149"/>
        <end position="408"/>
    </location>
</feature>
<dbReference type="EMBL" id="BKAL01000003">
    <property type="protein sequence ID" value="GEP68530.1"/>
    <property type="molecule type" value="Genomic_DNA"/>
</dbReference>
<evidence type="ECO:0000259" key="2">
    <source>
        <dbReference type="Pfam" id="PF16653"/>
    </source>
</evidence>
<keyword evidence="4" id="KW-1185">Reference proteome</keyword>
<dbReference type="Proteomes" id="UP000321798">
    <property type="component" value="Unassembled WGS sequence"/>
</dbReference>
<organism evidence="3 4">
    <name type="scientific">Cellulomonas soli</name>
    <dbReference type="NCBI Taxonomy" id="931535"/>
    <lineage>
        <taxon>Bacteria</taxon>
        <taxon>Bacillati</taxon>
        <taxon>Actinomycetota</taxon>
        <taxon>Actinomycetes</taxon>
        <taxon>Micrococcales</taxon>
        <taxon>Cellulomonadaceae</taxon>
        <taxon>Cellulomonas</taxon>
    </lineage>
</organism>
<accession>A0A512PBE4</accession>
<dbReference type="InterPro" id="IPR036291">
    <property type="entry name" value="NAD(P)-bd_dom_sf"/>
</dbReference>
<dbReference type="Pfam" id="PF16653">
    <property type="entry name" value="Sacchrp_dh_C"/>
    <property type="match status" value="1"/>
</dbReference>
<sequence>MRILVIGSGGVGDAVARIAARRDFFELMVVADVDVTRAQRTVDAARVNDVGKDRFVAAAVDASDAGSVESLVREHGATHVLNAVDPRFVMSIFTGVLAAGAHYLDMAMSLSRPHPQQPYEQVGVRLGDEQFATTASWQDAGLLALVGIGVEPGLSDVFARYAADHLFSQIEELGVRDGANLVVRGDDGEPVFAPSFSIWTTIEECLNPPVIWSAARAASGGGLEDGWYTVPPFHEPEVFDFPEPVGPVECVHVEHEEVLLMPRWVDAQKVTFKYGLGEEFIGVLRTLHQLGLDSTAPVSVRGVEVSPRDVVAAVLPDPATLGPRMTGSTCAGLLVTGTGKDGSPREVYLHHLVDNAWSMAEYGAQCVVWQTAVNPVVALELLAAGTWSGTGVLGPEAFDAVPFLELLAAPTPGGYGSPWGLQERVPAVSAGVATA</sequence>
<name>A0A512PBE4_9CELL</name>
<dbReference type="Gene3D" id="3.30.360.10">
    <property type="entry name" value="Dihydrodipicolinate Reductase, domain 2"/>
    <property type="match status" value="1"/>
</dbReference>
<reference evidence="3 4" key="1">
    <citation type="submission" date="2019-07" db="EMBL/GenBank/DDBJ databases">
        <title>Whole genome shotgun sequence of Cellulomonas soli NBRC 109434.</title>
        <authorList>
            <person name="Hosoyama A."/>
            <person name="Uohara A."/>
            <person name="Ohji S."/>
            <person name="Ichikawa N."/>
        </authorList>
    </citation>
    <scope>NUCLEOTIDE SEQUENCE [LARGE SCALE GENOMIC DNA]</scope>
    <source>
        <strain evidence="3 4">NBRC 109434</strain>
    </source>
</reference>
<dbReference type="InterPro" id="IPR005097">
    <property type="entry name" value="Sacchrp_dh_NADP-bd"/>
</dbReference>
<feature type="domain" description="Saccharopine dehydrogenase NADP binding" evidence="1">
    <location>
        <begin position="3"/>
        <end position="145"/>
    </location>
</feature>
<dbReference type="RefSeq" id="WP_146952264.1">
    <property type="nucleotide sequence ID" value="NZ_BAABBJ010000009.1"/>
</dbReference>
<dbReference type="InterPro" id="IPR032095">
    <property type="entry name" value="Sacchrp_dh-like_C"/>
</dbReference>
<evidence type="ECO:0000313" key="4">
    <source>
        <dbReference type="Proteomes" id="UP000321798"/>
    </source>
</evidence>
<dbReference type="PANTHER" id="PTHR43796">
    <property type="entry name" value="CARBOXYNORSPERMIDINE SYNTHASE"/>
    <property type="match status" value="1"/>
</dbReference>
<dbReference type="Gene3D" id="3.40.50.720">
    <property type="entry name" value="NAD(P)-binding Rossmann-like Domain"/>
    <property type="match status" value="1"/>
</dbReference>
<dbReference type="PANTHER" id="PTHR43796:SF2">
    <property type="entry name" value="CARBOXYNORSPERMIDINE SYNTHASE"/>
    <property type="match status" value="1"/>
</dbReference>
<comment type="caution">
    <text evidence="3">The sequence shown here is derived from an EMBL/GenBank/DDBJ whole genome shotgun (WGS) entry which is preliminary data.</text>
</comment>
<dbReference type="SUPFAM" id="SSF51735">
    <property type="entry name" value="NAD(P)-binding Rossmann-fold domains"/>
    <property type="match status" value="1"/>
</dbReference>